<dbReference type="Proteomes" id="UP000001075">
    <property type="component" value="Unassembled WGS sequence"/>
</dbReference>
<reference evidence="2" key="1">
    <citation type="journal article" date="2011" name="Nat. Biotechnol.">
        <title>The genomic sequence of the Chinese hamster ovary (CHO)-K1 cell line.</title>
        <authorList>
            <person name="Xu X."/>
            <person name="Nagarajan H."/>
            <person name="Lewis N.E."/>
            <person name="Pan S."/>
            <person name="Cai Z."/>
            <person name="Liu X."/>
            <person name="Chen W."/>
            <person name="Xie M."/>
            <person name="Wang W."/>
            <person name="Hammond S."/>
            <person name="Andersen M.R."/>
            <person name="Neff N."/>
            <person name="Passarelli B."/>
            <person name="Koh W."/>
            <person name="Fan H.C."/>
            <person name="Wang J."/>
            <person name="Gui Y."/>
            <person name="Lee K.H."/>
            <person name="Betenbaugh M.J."/>
            <person name="Quake S.R."/>
            <person name="Famili I."/>
            <person name="Palsson B.O."/>
            <person name="Wang J."/>
        </authorList>
    </citation>
    <scope>NUCLEOTIDE SEQUENCE [LARGE SCALE GENOMIC DNA]</scope>
    <source>
        <strain evidence="2">CHO K1 cell line</strain>
    </source>
</reference>
<gene>
    <name evidence="1" type="ORF">I79_017881</name>
</gene>
<protein>
    <submittedName>
        <fullName evidence="1">Uncharacterized protein</fullName>
    </submittedName>
</protein>
<dbReference type="AlphaFoldDB" id="G3I380"/>
<dbReference type="EMBL" id="JH001173">
    <property type="protein sequence ID" value="EGV99125.1"/>
    <property type="molecule type" value="Genomic_DNA"/>
</dbReference>
<evidence type="ECO:0000313" key="1">
    <source>
        <dbReference type="EMBL" id="EGV99125.1"/>
    </source>
</evidence>
<name>G3I380_CRIGR</name>
<sequence>MVAHNYNLGTWKVNAKESEVQSHQGTASSMPTCIKTASRKVDGDHMWWHKALIPGLRRQKQQDLLL</sequence>
<evidence type="ECO:0000313" key="2">
    <source>
        <dbReference type="Proteomes" id="UP000001075"/>
    </source>
</evidence>
<accession>G3I380</accession>
<proteinExistence type="predicted"/>
<organism evidence="1 2">
    <name type="scientific">Cricetulus griseus</name>
    <name type="common">Chinese hamster</name>
    <name type="synonym">Cricetulus barabensis griseus</name>
    <dbReference type="NCBI Taxonomy" id="10029"/>
    <lineage>
        <taxon>Eukaryota</taxon>
        <taxon>Metazoa</taxon>
        <taxon>Chordata</taxon>
        <taxon>Craniata</taxon>
        <taxon>Vertebrata</taxon>
        <taxon>Euteleostomi</taxon>
        <taxon>Mammalia</taxon>
        <taxon>Eutheria</taxon>
        <taxon>Euarchontoglires</taxon>
        <taxon>Glires</taxon>
        <taxon>Rodentia</taxon>
        <taxon>Myomorpha</taxon>
        <taxon>Muroidea</taxon>
        <taxon>Cricetidae</taxon>
        <taxon>Cricetinae</taxon>
        <taxon>Cricetulus</taxon>
    </lineage>
</organism>
<dbReference type="InParanoid" id="G3I380"/>